<evidence type="ECO:0000313" key="2">
    <source>
        <dbReference type="EMBL" id="MBR1140245.1"/>
    </source>
</evidence>
<dbReference type="RefSeq" id="WP_148221420.1">
    <property type="nucleotide sequence ID" value="NZ_JABFDP010000027.1"/>
</dbReference>
<protein>
    <recommendedName>
        <fullName evidence="4">DUF3551 domain-containing protein</fullName>
    </recommendedName>
</protein>
<dbReference type="Proteomes" id="UP001314635">
    <property type="component" value="Unassembled WGS sequence"/>
</dbReference>
<keyword evidence="1" id="KW-0732">Signal</keyword>
<evidence type="ECO:0008006" key="4">
    <source>
        <dbReference type="Google" id="ProtNLM"/>
    </source>
</evidence>
<evidence type="ECO:0000256" key="1">
    <source>
        <dbReference type="SAM" id="SignalP"/>
    </source>
</evidence>
<accession>A0ABS5GGF4</accession>
<sequence length="86" mass="8939">MKSIFRIAVPTLCVAGALLLNSSWAQAAEYCAKDSAVKGCFSTLAQCQASVAGAGGNCVEAIVWNDAAVAHQPKQGQASRVQNQTR</sequence>
<proteinExistence type="predicted"/>
<keyword evidence="3" id="KW-1185">Reference proteome</keyword>
<evidence type="ECO:0000313" key="3">
    <source>
        <dbReference type="Proteomes" id="UP001314635"/>
    </source>
</evidence>
<gene>
    <name evidence="2" type="ORF">JQ619_31255</name>
</gene>
<name>A0ABS5GGF4_9BRAD</name>
<dbReference type="EMBL" id="JAFCLK010000038">
    <property type="protein sequence ID" value="MBR1140245.1"/>
    <property type="molecule type" value="Genomic_DNA"/>
</dbReference>
<feature type="signal peptide" evidence="1">
    <location>
        <begin position="1"/>
        <end position="27"/>
    </location>
</feature>
<comment type="caution">
    <text evidence="2">The sequence shown here is derived from an EMBL/GenBank/DDBJ whole genome shotgun (WGS) entry which is preliminary data.</text>
</comment>
<feature type="chain" id="PRO_5047172798" description="DUF3551 domain-containing protein" evidence="1">
    <location>
        <begin position="28"/>
        <end position="86"/>
    </location>
</feature>
<reference evidence="3" key="1">
    <citation type="journal article" date="2021" name="ISME J.">
        <title>Evolutionary origin and ecological implication of a unique nif island in free-living Bradyrhizobium lineages.</title>
        <authorList>
            <person name="Tao J."/>
        </authorList>
    </citation>
    <scope>NUCLEOTIDE SEQUENCE [LARGE SCALE GENOMIC DNA]</scope>
    <source>
        <strain evidence="3">SZCCT0094</strain>
    </source>
</reference>
<organism evidence="2 3">
    <name type="scientific">Bradyrhizobium denitrificans</name>
    <dbReference type="NCBI Taxonomy" id="2734912"/>
    <lineage>
        <taxon>Bacteria</taxon>
        <taxon>Pseudomonadati</taxon>
        <taxon>Pseudomonadota</taxon>
        <taxon>Alphaproteobacteria</taxon>
        <taxon>Hyphomicrobiales</taxon>
        <taxon>Nitrobacteraceae</taxon>
        <taxon>Bradyrhizobium</taxon>
    </lineage>
</organism>